<dbReference type="InterPro" id="IPR016827">
    <property type="entry name" value="Ada2/TADA2"/>
</dbReference>
<dbReference type="Pfam" id="PF04433">
    <property type="entry name" value="SWIRM"/>
    <property type="match status" value="1"/>
</dbReference>
<keyword evidence="2" id="KW-0863">Zinc-finger</keyword>
<dbReference type="InterPro" id="IPR009057">
    <property type="entry name" value="Homeodomain-like_sf"/>
</dbReference>
<evidence type="ECO:0000256" key="1">
    <source>
        <dbReference type="ARBA" id="ARBA00022723"/>
    </source>
</evidence>
<dbReference type="InterPro" id="IPR007526">
    <property type="entry name" value="SWIRM"/>
</dbReference>
<dbReference type="PROSITE" id="PS51293">
    <property type="entry name" value="SANT"/>
    <property type="match status" value="1"/>
</dbReference>
<evidence type="ECO:0000256" key="7">
    <source>
        <dbReference type="PIRNR" id="PIRNR025024"/>
    </source>
</evidence>
<dbReference type="PANTHER" id="PTHR12374">
    <property type="entry name" value="TRANSCRIPTIONAL ADAPTOR 2 ADA2 -RELATED"/>
    <property type="match status" value="1"/>
</dbReference>
<evidence type="ECO:0000256" key="2">
    <source>
        <dbReference type="ARBA" id="ARBA00022771"/>
    </source>
</evidence>
<dbReference type="GO" id="GO:0006357">
    <property type="term" value="P:regulation of transcription by RNA polymerase II"/>
    <property type="evidence" value="ECO:0007669"/>
    <property type="project" value="InterPro"/>
</dbReference>
<evidence type="ECO:0000256" key="8">
    <source>
        <dbReference type="SAM" id="MobiDB-lite"/>
    </source>
</evidence>
<dbReference type="PROSITE" id="PS50090">
    <property type="entry name" value="MYB_LIKE"/>
    <property type="match status" value="1"/>
</dbReference>
<dbReference type="InterPro" id="IPR041983">
    <property type="entry name" value="ADA2-like_ZZ"/>
</dbReference>
<dbReference type="GO" id="GO:0006338">
    <property type="term" value="P:chromatin remodeling"/>
    <property type="evidence" value="ECO:0007669"/>
    <property type="project" value="TreeGrafter"/>
</dbReference>
<dbReference type="InterPro" id="IPR036388">
    <property type="entry name" value="WH-like_DNA-bd_sf"/>
</dbReference>
<evidence type="ECO:0000256" key="3">
    <source>
        <dbReference type="ARBA" id="ARBA00022833"/>
    </source>
</evidence>
<reference evidence="12" key="1">
    <citation type="submission" date="2021-01" db="EMBL/GenBank/DDBJ databases">
        <authorList>
            <person name="Corre E."/>
            <person name="Pelletier E."/>
            <person name="Niang G."/>
            <person name="Scheremetjew M."/>
            <person name="Finn R."/>
            <person name="Kale V."/>
            <person name="Holt S."/>
            <person name="Cochrane G."/>
            <person name="Meng A."/>
            <person name="Brown T."/>
            <person name="Cohen L."/>
        </authorList>
    </citation>
    <scope>NUCLEOTIDE SEQUENCE</scope>
    <source>
        <strain evidence="12">CCMP1243</strain>
    </source>
</reference>
<dbReference type="Gene3D" id="1.10.10.10">
    <property type="entry name" value="Winged helix-like DNA-binding domain superfamily/Winged helix DNA-binding domain"/>
    <property type="match status" value="1"/>
</dbReference>
<feature type="domain" description="SANT" evidence="11">
    <location>
        <begin position="73"/>
        <end position="125"/>
    </location>
</feature>
<dbReference type="SMART" id="SM00717">
    <property type="entry name" value="SANT"/>
    <property type="match status" value="1"/>
</dbReference>
<evidence type="ECO:0000259" key="11">
    <source>
        <dbReference type="PROSITE" id="PS51293"/>
    </source>
</evidence>
<feature type="compositionally biased region" description="Low complexity" evidence="8">
    <location>
        <begin position="387"/>
        <end position="399"/>
    </location>
</feature>
<dbReference type="InterPro" id="IPR017884">
    <property type="entry name" value="SANT_dom"/>
</dbReference>
<feature type="domain" description="Myb-like" evidence="9">
    <location>
        <begin position="78"/>
        <end position="121"/>
    </location>
</feature>
<dbReference type="GO" id="GO:0008270">
    <property type="term" value="F:zinc ion binding"/>
    <property type="evidence" value="ECO:0007669"/>
    <property type="project" value="UniProtKB-KW"/>
</dbReference>
<dbReference type="InterPro" id="IPR000433">
    <property type="entry name" value="Znf_ZZ"/>
</dbReference>
<evidence type="ECO:0000256" key="4">
    <source>
        <dbReference type="ARBA" id="ARBA00023015"/>
    </source>
</evidence>
<dbReference type="EMBL" id="HBHJ01017812">
    <property type="protein sequence ID" value="CAD9691491.1"/>
    <property type="molecule type" value="Transcribed_RNA"/>
</dbReference>
<dbReference type="PIRSF" id="PIRSF025024">
    <property type="entry name" value="Transcriptional_adaptor_2"/>
    <property type="match status" value="1"/>
</dbReference>
<sequence length="523" mass="58903">MPGSAQEAQQQHHGNCAYCHRRLDRIPSIQCVDCVAVPPLELCIQCFSAGVEISDHKKDHRYKVKDNKSAIKVFNDDWSAFEELALLSSIEKHGFGNWKDIAVDVGSKNERRCEEHYLEHYLGRFGCILPAQAKRHGVLVDTDDFLPEEDQVGTKRRRLGLDPEPPVAASATAPAVAPLSPTSGPPLGPEWDPPPGTPFQREKFRDHPKATQAQVLEKIQSLPGAGLLGYMPLRGDFDAEHDNDAETLLAEMEISPTDPPEELKLKLEVLRIFNARLDERERRKRFVVERNLFDFKKIQLADRKRPQDERELVARLRVFARFHSAEEHEKFVEGILEAKRIRKRIQELQEYRRLGIRTLNEAQLYEGEKRAALDALASGEPDSAGGSQRVVAVTSSSSSTRDDGSTRYVVRRTGEWEKAQNEAADESTTTDADFLRQAPGADLLSDKEKQLCTDLRLMPKHYMAIKDALITESIRLGYLARGQARALLSVDVSKTGEIFDFFVSCGWLREDDPTDAPQSEARG</sequence>
<evidence type="ECO:0000313" key="12">
    <source>
        <dbReference type="EMBL" id="CAD9691491.1"/>
    </source>
</evidence>
<dbReference type="Pfam" id="PF22941">
    <property type="entry name" value="TADA2A-like_3rd"/>
    <property type="match status" value="1"/>
</dbReference>
<keyword evidence="3" id="KW-0862">Zinc</keyword>
<dbReference type="Pfam" id="PF00249">
    <property type="entry name" value="Myb_DNA-binding"/>
    <property type="match status" value="1"/>
</dbReference>
<keyword evidence="4 7" id="KW-0805">Transcription regulation</keyword>
<evidence type="ECO:0000256" key="5">
    <source>
        <dbReference type="ARBA" id="ARBA00023163"/>
    </source>
</evidence>
<gene>
    <name evidence="12" type="ORF">RMAR1173_LOCUS11798</name>
</gene>
<dbReference type="AlphaFoldDB" id="A0A7S2WK63"/>
<evidence type="ECO:0000259" key="9">
    <source>
        <dbReference type="PROSITE" id="PS50090"/>
    </source>
</evidence>
<dbReference type="Gene3D" id="1.10.10.60">
    <property type="entry name" value="Homeodomain-like"/>
    <property type="match status" value="1"/>
</dbReference>
<protein>
    <recommendedName>
        <fullName evidence="7">Transcriptional adapter</fullName>
    </recommendedName>
</protein>
<feature type="region of interest" description="Disordered" evidence="8">
    <location>
        <begin position="378"/>
        <end position="406"/>
    </location>
</feature>
<keyword evidence="6 7" id="KW-0539">Nucleus</keyword>
<name>A0A7S2WK63_9STRA</name>
<comment type="subcellular location">
    <subcellularLocation>
        <location evidence="7">Nucleus</location>
    </subcellularLocation>
</comment>
<dbReference type="CDD" id="cd02335">
    <property type="entry name" value="ZZ_ADA2"/>
    <property type="match status" value="1"/>
</dbReference>
<feature type="region of interest" description="Disordered" evidence="8">
    <location>
        <begin position="150"/>
        <end position="189"/>
    </location>
</feature>
<dbReference type="Pfam" id="PF25299">
    <property type="entry name" value="ZZ_ADA2"/>
    <property type="match status" value="1"/>
</dbReference>
<dbReference type="SUPFAM" id="SSF46689">
    <property type="entry name" value="Homeodomain-like"/>
    <property type="match status" value="2"/>
</dbReference>
<proteinExistence type="predicted"/>
<keyword evidence="1" id="KW-0479">Metal-binding</keyword>
<dbReference type="CDD" id="cd00167">
    <property type="entry name" value="SANT"/>
    <property type="match status" value="1"/>
</dbReference>
<evidence type="ECO:0000256" key="6">
    <source>
        <dbReference type="ARBA" id="ARBA00023242"/>
    </source>
</evidence>
<dbReference type="InterPro" id="IPR055141">
    <property type="entry name" value="TADA2A_B-like_dom"/>
</dbReference>
<keyword evidence="5 7" id="KW-0804">Transcription</keyword>
<feature type="domain" description="SWIRM" evidence="10">
    <location>
        <begin position="424"/>
        <end position="519"/>
    </location>
</feature>
<accession>A0A7S2WK63</accession>
<dbReference type="PANTHER" id="PTHR12374:SF20">
    <property type="entry name" value="TRANSCRIPTIONAL ADAPTER 2-ALPHA"/>
    <property type="match status" value="1"/>
</dbReference>
<dbReference type="SUPFAM" id="SSF57850">
    <property type="entry name" value="RING/U-box"/>
    <property type="match status" value="1"/>
</dbReference>
<evidence type="ECO:0000259" key="10">
    <source>
        <dbReference type="PROSITE" id="PS50934"/>
    </source>
</evidence>
<dbReference type="FunFam" id="1.10.10.10:FF:000087">
    <property type="entry name" value="Transcriptional adapter 2"/>
    <property type="match status" value="1"/>
</dbReference>
<dbReference type="GO" id="GO:0003682">
    <property type="term" value="F:chromatin binding"/>
    <property type="evidence" value="ECO:0007669"/>
    <property type="project" value="TreeGrafter"/>
</dbReference>
<feature type="compositionally biased region" description="Low complexity" evidence="8">
    <location>
        <begin position="167"/>
        <end position="182"/>
    </location>
</feature>
<dbReference type="GO" id="GO:0005634">
    <property type="term" value="C:nucleus"/>
    <property type="evidence" value="ECO:0007669"/>
    <property type="project" value="UniProtKB-SubCell"/>
</dbReference>
<dbReference type="GO" id="GO:0003713">
    <property type="term" value="F:transcription coactivator activity"/>
    <property type="evidence" value="ECO:0007669"/>
    <property type="project" value="InterPro"/>
</dbReference>
<dbReference type="PROSITE" id="PS50934">
    <property type="entry name" value="SWIRM"/>
    <property type="match status" value="1"/>
</dbReference>
<dbReference type="InterPro" id="IPR001005">
    <property type="entry name" value="SANT/Myb"/>
</dbReference>
<organism evidence="12">
    <name type="scientific">Rhizochromulina marina</name>
    <dbReference type="NCBI Taxonomy" id="1034831"/>
    <lineage>
        <taxon>Eukaryota</taxon>
        <taxon>Sar</taxon>
        <taxon>Stramenopiles</taxon>
        <taxon>Ochrophyta</taxon>
        <taxon>Dictyochophyceae</taxon>
        <taxon>Rhizochromulinales</taxon>
        <taxon>Rhizochromulina</taxon>
    </lineage>
</organism>